<dbReference type="InterPro" id="IPR008936">
    <property type="entry name" value="Rho_GTPase_activation_prot"/>
</dbReference>
<name>A0A9W6X2E4_9STRA</name>
<feature type="region of interest" description="Disordered" evidence="2">
    <location>
        <begin position="326"/>
        <end position="361"/>
    </location>
</feature>
<evidence type="ECO:0000256" key="2">
    <source>
        <dbReference type="SAM" id="MobiDB-lite"/>
    </source>
</evidence>
<dbReference type="InterPro" id="IPR039360">
    <property type="entry name" value="Ras_GTPase"/>
</dbReference>
<dbReference type="PROSITE" id="PS50003">
    <property type="entry name" value="PH_DOMAIN"/>
    <property type="match status" value="1"/>
</dbReference>
<evidence type="ECO:0000256" key="1">
    <source>
        <dbReference type="ARBA" id="ARBA00022468"/>
    </source>
</evidence>
<gene>
    <name evidence="5" type="ORF">Pfra01_000538600</name>
</gene>
<dbReference type="OrthoDB" id="28245at2759"/>
<dbReference type="Proteomes" id="UP001165121">
    <property type="component" value="Unassembled WGS sequence"/>
</dbReference>
<dbReference type="Gene3D" id="2.30.29.30">
    <property type="entry name" value="Pleckstrin-homology domain (PH domain)/Phosphotyrosine-binding domain (PTB)"/>
    <property type="match status" value="1"/>
</dbReference>
<feature type="compositionally biased region" description="Low complexity" evidence="2">
    <location>
        <begin position="540"/>
        <end position="553"/>
    </location>
</feature>
<dbReference type="SUPFAM" id="SSF50729">
    <property type="entry name" value="PH domain-like"/>
    <property type="match status" value="1"/>
</dbReference>
<dbReference type="InterPro" id="IPR001849">
    <property type="entry name" value="PH_domain"/>
</dbReference>
<feature type="compositionally biased region" description="Polar residues" evidence="2">
    <location>
        <begin position="483"/>
        <end position="504"/>
    </location>
</feature>
<accession>A0A9W6X2E4</accession>
<feature type="compositionally biased region" description="Polar residues" evidence="2">
    <location>
        <begin position="759"/>
        <end position="777"/>
    </location>
</feature>
<dbReference type="CDD" id="cd00821">
    <property type="entry name" value="PH"/>
    <property type="match status" value="1"/>
</dbReference>
<comment type="caution">
    <text evidence="5">The sequence shown here is derived from an EMBL/GenBank/DDBJ whole genome shotgun (WGS) entry which is preliminary data.</text>
</comment>
<protein>
    <submittedName>
        <fullName evidence="5">Unnamed protein product</fullName>
    </submittedName>
</protein>
<dbReference type="EMBL" id="BSXT01000435">
    <property type="protein sequence ID" value="GMF27320.1"/>
    <property type="molecule type" value="Genomic_DNA"/>
</dbReference>
<evidence type="ECO:0000259" key="3">
    <source>
        <dbReference type="PROSITE" id="PS50003"/>
    </source>
</evidence>
<feature type="region of interest" description="Disordered" evidence="2">
    <location>
        <begin position="741"/>
        <end position="778"/>
    </location>
</feature>
<dbReference type="SMART" id="SM00233">
    <property type="entry name" value="PH"/>
    <property type="match status" value="1"/>
</dbReference>
<dbReference type="AlphaFoldDB" id="A0A9W6X2E4"/>
<dbReference type="Pfam" id="PF00616">
    <property type="entry name" value="RasGAP"/>
    <property type="match status" value="1"/>
</dbReference>
<dbReference type="PANTHER" id="PTHR10194:SF60">
    <property type="entry name" value="RAS GTPASE-ACTIVATING PROTEIN RASKOL"/>
    <property type="match status" value="1"/>
</dbReference>
<dbReference type="PANTHER" id="PTHR10194">
    <property type="entry name" value="RAS GTPASE-ACTIVATING PROTEINS"/>
    <property type="match status" value="1"/>
</dbReference>
<keyword evidence="1" id="KW-0343">GTPase activation</keyword>
<feature type="domain" description="PH" evidence="3">
    <location>
        <begin position="128"/>
        <end position="234"/>
    </location>
</feature>
<feature type="region of interest" description="Disordered" evidence="2">
    <location>
        <begin position="595"/>
        <end position="620"/>
    </location>
</feature>
<reference evidence="5" key="1">
    <citation type="submission" date="2023-04" db="EMBL/GenBank/DDBJ databases">
        <title>Phytophthora fragariaefolia NBRC 109709.</title>
        <authorList>
            <person name="Ichikawa N."/>
            <person name="Sato H."/>
            <person name="Tonouchi N."/>
        </authorList>
    </citation>
    <scope>NUCLEOTIDE SEQUENCE</scope>
    <source>
        <strain evidence="5">NBRC 109709</strain>
    </source>
</reference>
<organism evidence="5 6">
    <name type="scientific">Phytophthora fragariaefolia</name>
    <dbReference type="NCBI Taxonomy" id="1490495"/>
    <lineage>
        <taxon>Eukaryota</taxon>
        <taxon>Sar</taxon>
        <taxon>Stramenopiles</taxon>
        <taxon>Oomycota</taxon>
        <taxon>Peronosporomycetes</taxon>
        <taxon>Peronosporales</taxon>
        <taxon>Peronosporaceae</taxon>
        <taxon>Phytophthora</taxon>
    </lineage>
</organism>
<feature type="region of interest" description="Disordered" evidence="2">
    <location>
        <begin position="536"/>
        <end position="561"/>
    </location>
</feature>
<dbReference type="CDD" id="cd05392">
    <property type="entry name" value="RasGAP_Neurofibromin_like"/>
    <property type="match status" value="1"/>
</dbReference>
<feature type="region of interest" description="Disordered" evidence="2">
    <location>
        <begin position="260"/>
        <end position="297"/>
    </location>
</feature>
<feature type="region of interest" description="Disordered" evidence="2">
    <location>
        <begin position="468"/>
        <end position="504"/>
    </location>
</feature>
<dbReference type="GO" id="GO:0005096">
    <property type="term" value="F:GTPase activator activity"/>
    <property type="evidence" value="ECO:0007669"/>
    <property type="project" value="UniProtKB-KW"/>
</dbReference>
<feature type="compositionally biased region" description="Low complexity" evidence="2">
    <location>
        <begin position="606"/>
        <end position="620"/>
    </location>
</feature>
<dbReference type="PROSITE" id="PS50018">
    <property type="entry name" value="RAS_GTPASE_ACTIV_2"/>
    <property type="match status" value="1"/>
</dbReference>
<dbReference type="SUPFAM" id="SSF48350">
    <property type="entry name" value="GTPase activation domain, GAP"/>
    <property type="match status" value="1"/>
</dbReference>
<dbReference type="SMART" id="SM00323">
    <property type="entry name" value="RasGAP"/>
    <property type="match status" value="1"/>
</dbReference>
<dbReference type="Gene3D" id="1.10.506.10">
    <property type="entry name" value="GTPase Activation - p120gap, domain 1"/>
    <property type="match status" value="1"/>
</dbReference>
<evidence type="ECO:0000259" key="4">
    <source>
        <dbReference type="PROSITE" id="PS50018"/>
    </source>
</evidence>
<feature type="compositionally biased region" description="Acidic residues" evidence="2">
    <location>
        <begin position="395"/>
        <end position="411"/>
    </location>
</feature>
<feature type="domain" description="Ras-GAP" evidence="4">
    <location>
        <begin position="832"/>
        <end position="1039"/>
    </location>
</feature>
<feature type="compositionally biased region" description="Basic and acidic residues" evidence="2">
    <location>
        <begin position="741"/>
        <end position="758"/>
    </location>
</feature>
<sequence>MSGAGMSCNLRRAQPSEAQHDAVYLGTRLCPWLVANGKSGRDSGDGCAFGAALWIDVRAAAAADPEAGSPAVVMPLRSSLFDSSASSLGSARLAMQTPIDEDAEASASARPELVKCPELLLTGIELEKRTTLRILHKKGRRFESPWEPFFVGIYAHSLFYYAHLGDWPRAVVPLVDADVKAVDRIFRHGDFAAGGDDCGPCWKVTSSTGRVVLFRAPSHEARLEWIEQLRQASGGLGVARKTSMDGKAALALARRLSRSSSTASATSVTTNPMVQSPRARAQSRRRKLNSEDEDSSEALRDALAMVEKQRKEIQELQMRLTMLPGTTNEVEKKDRDRECFENDDGRARGRQLEAPRGKTKRKEVNADGLDLDAMLDDAAVEMCKLSLDSAVAEVLSEDEDTPESEGDEEENIGQVGDQQMRKRGTLQSRVSINDSIETSSHANDGQLAQPACEVGAVVSSAEKVAAPFKQVVTPETDRRQRESTSASSNPEEGSERSNFTSPLSVPSAISYDVAENNSIQQQAAELAEMARTLNKDELTDSSSTRESSEDGSLTSSFKGSHSGTGVFDSSGIAGNDYLQQQAMELAEIARTLQSSLRTDPKSTKKPLQTMSSSPSLLQSQPSFSGFSSSFCLFIWRLASDISTVLSDVTEFGLSQINSNNSNESIFSITQDDLFYDDDDDSEIERLSEFEASDSQFLEASGFLDSIHQVMKDFIVSSQPDQSRHTDQVVISNEIIAEIRQGIDEDASKEKDELEDNRKCATQSESPATGSSNGTSPRIRSLFSHARSARDFFSGDFEIRAPIPQTPKDLPALVVEETMSVVASILQSAGREDKMLLLAPFLRVFGSRNRLSNLIRWAIEIEVASVINVATLFRSDDYASRLVSTYIKAVGAKFIRVALSDPIRQIFKLKIADMELNPHKEESLQDEAQADSNAANLMRTCQNIIDSIMKNTNYIPSSYFHICSHLNSKVISRFDGSKEGVEAEDASTLTRSVIGGFLFLRFVCPAITTPHLYGLTKQLPPPETRRVLVLVTKLLFKTATGVRFGDREPDFKYVCVAVLLLCFMLLANFKIIRIRVLNPFIEMNSPAIQQLFANLAMSPSQDIDECFTSDSRKIYSHVSSSQLVDDLEMIRSISEKNLSEIETKLEECECGSEISENFKNAVLNADPLQKTSLSKKLSANMKFLSGFGKKPRKQSDV</sequence>
<evidence type="ECO:0000313" key="6">
    <source>
        <dbReference type="Proteomes" id="UP001165121"/>
    </source>
</evidence>
<proteinExistence type="predicted"/>
<dbReference type="InterPro" id="IPR011993">
    <property type="entry name" value="PH-like_dom_sf"/>
</dbReference>
<feature type="compositionally biased region" description="Basic and acidic residues" evidence="2">
    <location>
        <begin position="329"/>
        <end position="356"/>
    </location>
</feature>
<keyword evidence="6" id="KW-1185">Reference proteome</keyword>
<feature type="region of interest" description="Disordered" evidence="2">
    <location>
        <begin position="393"/>
        <end position="426"/>
    </location>
</feature>
<dbReference type="InterPro" id="IPR001936">
    <property type="entry name" value="RasGAP_dom"/>
</dbReference>
<evidence type="ECO:0000313" key="5">
    <source>
        <dbReference type="EMBL" id="GMF27320.1"/>
    </source>
</evidence>